<feature type="domain" description="3D" evidence="5">
    <location>
        <begin position="304"/>
        <end position="362"/>
    </location>
</feature>
<proteinExistence type="predicted"/>
<feature type="signal peptide" evidence="4">
    <location>
        <begin position="1"/>
        <end position="26"/>
    </location>
</feature>
<dbReference type="PANTHER" id="PTHR39160:SF6">
    <property type="entry name" value="CELL WALL-BINDING PROTEIN YOCH"/>
    <property type="match status" value="1"/>
</dbReference>
<dbReference type="PANTHER" id="PTHR39160">
    <property type="entry name" value="CELL WALL-BINDING PROTEIN YOCH"/>
    <property type="match status" value="1"/>
</dbReference>
<dbReference type="InterPro" id="IPR010611">
    <property type="entry name" value="3D_dom"/>
</dbReference>
<dbReference type="RefSeq" id="WP_307411235.1">
    <property type="nucleotide sequence ID" value="NZ_JAUSTW010000007.1"/>
</dbReference>
<dbReference type="SUPFAM" id="SSF50685">
    <property type="entry name" value="Barwin-like endoglucanases"/>
    <property type="match status" value="1"/>
</dbReference>
<keyword evidence="1 4" id="KW-0732">Signal</keyword>
<evidence type="ECO:0000313" key="8">
    <source>
        <dbReference type="Proteomes" id="UP001224122"/>
    </source>
</evidence>
<dbReference type="Pfam" id="PF06725">
    <property type="entry name" value="3D"/>
    <property type="match status" value="1"/>
</dbReference>
<evidence type="ECO:0000256" key="2">
    <source>
        <dbReference type="SAM" id="Coils"/>
    </source>
</evidence>
<dbReference type="Pfam" id="PF24568">
    <property type="entry name" value="CC_PcsB"/>
    <property type="match status" value="1"/>
</dbReference>
<feature type="chain" id="PRO_5045095043" evidence="4">
    <location>
        <begin position="27"/>
        <end position="363"/>
    </location>
</feature>
<evidence type="ECO:0000256" key="1">
    <source>
        <dbReference type="ARBA" id="ARBA00022729"/>
    </source>
</evidence>
<dbReference type="InterPro" id="IPR036908">
    <property type="entry name" value="RlpA-like_sf"/>
</dbReference>
<gene>
    <name evidence="7" type="ORF">J2S10_004005</name>
</gene>
<comment type="caution">
    <text evidence="7">The sequence shown here is derived from an EMBL/GenBank/DDBJ whole genome shotgun (WGS) entry which is preliminary data.</text>
</comment>
<evidence type="ECO:0000259" key="6">
    <source>
        <dbReference type="Pfam" id="PF24568"/>
    </source>
</evidence>
<accession>A0ABT9XZK4</accession>
<reference evidence="7 8" key="1">
    <citation type="submission" date="2023-07" db="EMBL/GenBank/DDBJ databases">
        <title>Genomic Encyclopedia of Type Strains, Phase IV (KMG-IV): sequencing the most valuable type-strain genomes for metagenomic binning, comparative biology and taxonomic classification.</title>
        <authorList>
            <person name="Goeker M."/>
        </authorList>
    </citation>
    <scope>NUCLEOTIDE SEQUENCE [LARGE SCALE GENOMIC DNA]</scope>
    <source>
        <strain evidence="7 8">DSM 27594</strain>
    </source>
</reference>
<evidence type="ECO:0000259" key="5">
    <source>
        <dbReference type="Pfam" id="PF06725"/>
    </source>
</evidence>
<dbReference type="InterPro" id="IPR059180">
    <property type="entry name" value="3D_YorM"/>
</dbReference>
<keyword evidence="2" id="KW-0175">Coiled coil</keyword>
<protein>
    <submittedName>
        <fullName evidence="7">3D (Asp-Asp-Asp) domain-containing protein/uncharacterized coiled-coil DUF342 family protein</fullName>
    </submittedName>
</protein>
<name>A0ABT9XZK4_9BACI</name>
<dbReference type="Proteomes" id="UP001224122">
    <property type="component" value="Unassembled WGS sequence"/>
</dbReference>
<feature type="domain" description="Peptidoglycan hydrolase PcsB coiled-coil" evidence="6">
    <location>
        <begin position="96"/>
        <end position="169"/>
    </location>
</feature>
<feature type="compositionally biased region" description="Low complexity" evidence="3">
    <location>
        <begin position="248"/>
        <end position="261"/>
    </location>
</feature>
<dbReference type="InterPro" id="IPR051933">
    <property type="entry name" value="Resuscitation_pf_RpfB"/>
</dbReference>
<evidence type="ECO:0000256" key="3">
    <source>
        <dbReference type="SAM" id="MobiDB-lite"/>
    </source>
</evidence>
<evidence type="ECO:0000256" key="4">
    <source>
        <dbReference type="SAM" id="SignalP"/>
    </source>
</evidence>
<feature type="coiled-coil region" evidence="2">
    <location>
        <begin position="26"/>
        <end position="109"/>
    </location>
</feature>
<dbReference type="EMBL" id="JAUSTW010000007">
    <property type="protein sequence ID" value="MDQ0200803.1"/>
    <property type="molecule type" value="Genomic_DNA"/>
</dbReference>
<sequence>MQGIKRMILVISTLILCVSGTVVTHAQTNSDALKNVQQELDQKAQEKQSVNKEIDNIQQEMQSINTYIASNTTAMAETQKKILATNQLIEEKKEEIVTLEDKISARKDVMKNRLVALQHDDNLSLVIKVFLEAKNLDDFIQRASAVTALFSADKEILGAQQEDLSKIEQDKKEIDRQQQSLQDDQNALAKQQTELNQNLQKRQQALTAMQEKFAQINQQMALAEQEKAGIVAQIQAAQEKIRQEQEASKAQAAQAAAGNQQSTSPSAGKGEEMYVTATSYSPESSGDITTLGYNIKQNPNMKLIAVDPSVIPLGKKVWVEGYGVAVAGDTGGAIKGHIIDVLMPTSAQSLAWGRKTVKIVILD</sequence>
<organism evidence="7 8">
    <name type="scientific">Neobacillus ginsengisoli</name>
    <dbReference type="NCBI Taxonomy" id="904295"/>
    <lineage>
        <taxon>Bacteria</taxon>
        <taxon>Bacillati</taxon>
        <taxon>Bacillota</taxon>
        <taxon>Bacilli</taxon>
        <taxon>Bacillales</taxon>
        <taxon>Bacillaceae</taxon>
        <taxon>Neobacillus</taxon>
    </lineage>
</organism>
<dbReference type="Gene3D" id="6.10.250.3150">
    <property type="match status" value="1"/>
</dbReference>
<feature type="region of interest" description="Disordered" evidence="3">
    <location>
        <begin position="245"/>
        <end position="271"/>
    </location>
</feature>
<evidence type="ECO:0000313" key="7">
    <source>
        <dbReference type="EMBL" id="MDQ0200803.1"/>
    </source>
</evidence>
<dbReference type="CDD" id="cd14667">
    <property type="entry name" value="3D_containing_proteins"/>
    <property type="match status" value="1"/>
</dbReference>
<keyword evidence="8" id="KW-1185">Reference proteome</keyword>
<dbReference type="InterPro" id="IPR057309">
    <property type="entry name" value="PcsB_CC"/>
</dbReference>